<dbReference type="Proteomes" id="UP000694865">
    <property type="component" value="Unplaced"/>
</dbReference>
<feature type="compositionally biased region" description="Basic and acidic residues" evidence="8">
    <location>
        <begin position="194"/>
        <end position="211"/>
    </location>
</feature>
<protein>
    <recommendedName>
        <fullName evidence="4">ADP-ribosylation factor-like protein 6-interacting protein 4</fullName>
    </recommendedName>
</protein>
<evidence type="ECO:0000256" key="6">
    <source>
        <dbReference type="ARBA" id="ARBA00023187"/>
    </source>
</evidence>
<feature type="compositionally biased region" description="Basic and acidic residues" evidence="8">
    <location>
        <begin position="349"/>
        <end position="364"/>
    </location>
</feature>
<evidence type="ECO:0000256" key="8">
    <source>
        <dbReference type="SAM" id="MobiDB-lite"/>
    </source>
</evidence>
<sequence>MPRTRSSSRSRSPVSRGWRPGDKSYRSSSREDVKSKYKNDESRRDRERDSNKYRKSNDNLRLDTRRDKHPNRDRYRQEDIDITRRKNDRSGDRLGNRDTDHYSSKTKHRDAAFDRSTSKDGREMRKTERANQYDRPRSNSKTKTDLPARYKGVYNEKSSPNTEKNEDNLPQQYRHYNRIENSDDTMTNSNHIKYTKEKSTLRENERTIDCKRKSRSKSRSESKSNRQRSASSSTRSKSRTKTNNKQTKELKAVKRKRSTSSEEPLKKVKSKRQKTKSKDSGSESGSSDSSPDRRKKKRKKNKKEKKRKNKNSKKKKSKKKKSKQLMKQSDKAATPGAAESNPLQVSANTERKAMAPMTKEEWEKQQSVVKRVFDPATGRTRLVKGDGEIIEEIVSKERHKEICKLATLGDGLSYRAAFGLHKY</sequence>
<dbReference type="InterPro" id="IPR019532">
    <property type="entry name" value="Nucl_RNA-splicing_assoc_SR-25"/>
</dbReference>
<proteinExistence type="inferred from homology"/>
<feature type="compositionally biased region" description="Basic and acidic residues" evidence="8">
    <location>
        <begin position="19"/>
        <end position="148"/>
    </location>
</feature>
<dbReference type="RefSeq" id="XP_006815809.1">
    <property type="nucleotide sequence ID" value="XM_006815746.1"/>
</dbReference>
<keyword evidence="7" id="KW-0539">Nucleus</keyword>
<accession>A0ABM0M718</accession>
<feature type="compositionally biased region" description="Basic residues" evidence="8">
    <location>
        <begin position="293"/>
        <end position="324"/>
    </location>
</feature>
<keyword evidence="5" id="KW-0507">mRNA processing</keyword>
<feature type="region of interest" description="Disordered" evidence="8">
    <location>
        <begin position="1"/>
        <end position="364"/>
    </location>
</feature>
<keyword evidence="6" id="KW-0508">mRNA splicing</keyword>
<evidence type="ECO:0000256" key="2">
    <source>
        <dbReference type="ARBA" id="ARBA00004604"/>
    </source>
</evidence>
<name>A0ABM0M718_SACKO</name>
<keyword evidence="9" id="KW-1185">Reference proteome</keyword>
<dbReference type="Pfam" id="PF10500">
    <property type="entry name" value="SR-25"/>
    <property type="match status" value="1"/>
</dbReference>
<reference evidence="10" key="1">
    <citation type="submission" date="2025-08" db="UniProtKB">
        <authorList>
            <consortium name="RefSeq"/>
        </authorList>
    </citation>
    <scope>IDENTIFICATION</scope>
    <source>
        <tissue evidence="10">Testes</tissue>
    </source>
</reference>
<evidence type="ECO:0000256" key="4">
    <source>
        <dbReference type="ARBA" id="ARBA00017993"/>
    </source>
</evidence>
<gene>
    <name evidence="10" type="primary">LOC100366753</name>
</gene>
<feature type="compositionally biased region" description="Low complexity" evidence="8">
    <location>
        <begin position="1"/>
        <end position="18"/>
    </location>
</feature>
<dbReference type="GeneID" id="100366753"/>
<evidence type="ECO:0000313" key="10">
    <source>
        <dbReference type="RefSeq" id="XP_006815809.1"/>
    </source>
</evidence>
<comment type="subcellular location">
    <subcellularLocation>
        <location evidence="1">Nucleus speckle</location>
    </subcellularLocation>
    <subcellularLocation>
        <location evidence="2">Nucleus</location>
        <location evidence="2">Nucleolus</location>
    </subcellularLocation>
</comment>
<evidence type="ECO:0000313" key="9">
    <source>
        <dbReference type="Proteomes" id="UP000694865"/>
    </source>
</evidence>
<evidence type="ECO:0000256" key="7">
    <source>
        <dbReference type="ARBA" id="ARBA00023242"/>
    </source>
</evidence>
<evidence type="ECO:0000256" key="5">
    <source>
        <dbReference type="ARBA" id="ARBA00022664"/>
    </source>
</evidence>
<evidence type="ECO:0000256" key="3">
    <source>
        <dbReference type="ARBA" id="ARBA00006852"/>
    </source>
</evidence>
<organism evidence="9 10">
    <name type="scientific">Saccoglossus kowalevskii</name>
    <name type="common">Acorn worm</name>
    <dbReference type="NCBI Taxonomy" id="10224"/>
    <lineage>
        <taxon>Eukaryota</taxon>
        <taxon>Metazoa</taxon>
        <taxon>Hemichordata</taxon>
        <taxon>Enteropneusta</taxon>
        <taxon>Harrimaniidae</taxon>
        <taxon>Saccoglossus</taxon>
    </lineage>
</organism>
<evidence type="ECO:0000256" key="1">
    <source>
        <dbReference type="ARBA" id="ARBA00004324"/>
    </source>
</evidence>
<comment type="similarity">
    <text evidence="3">Belongs to the ARL6IP4 family.</text>
</comment>